<comment type="caution">
    <text evidence="1">The sequence shown here is derived from an EMBL/GenBank/DDBJ whole genome shotgun (WGS) entry which is preliminary data.</text>
</comment>
<dbReference type="Proteomes" id="UP000014540">
    <property type="component" value="Unassembled WGS sequence"/>
</dbReference>
<reference evidence="1" key="1">
    <citation type="submission" date="2013-04" db="EMBL/GenBank/DDBJ databases">
        <authorList>
            <person name="Harkins D.M."/>
            <person name="Durkin A.S."/>
            <person name="Selengut J.D."/>
            <person name="Sanka R."/>
            <person name="DePew J."/>
            <person name="Purushe J."/>
            <person name="Ahmed A."/>
            <person name="van der Linden H."/>
            <person name="Goris M.G.A."/>
            <person name="Hartskeerl R.A."/>
            <person name="Vinetz J.M."/>
            <person name="Sutton G.G."/>
            <person name="Nelson W.C."/>
            <person name="Fouts D.E."/>
        </authorList>
    </citation>
    <scope>NUCLEOTIDE SEQUENCE [LARGE SCALE GENOMIC DNA]</scope>
    <source>
        <strain evidence="1">BUT 6</strain>
    </source>
</reference>
<evidence type="ECO:0000313" key="1">
    <source>
        <dbReference type="EMBL" id="EPG72603.1"/>
    </source>
</evidence>
<dbReference type="EMBL" id="AKWZ02000011">
    <property type="protein sequence ID" value="EPG72603.1"/>
    <property type="molecule type" value="Genomic_DNA"/>
</dbReference>
<evidence type="ECO:0000313" key="2">
    <source>
        <dbReference type="Proteomes" id="UP000014540"/>
    </source>
</evidence>
<protein>
    <submittedName>
        <fullName evidence="1">Uncharacterized protein</fullName>
    </submittedName>
</protein>
<accession>S3UTN3</accession>
<dbReference type="STRING" id="1193011.LEP1GSC058_1016"/>
<keyword evidence="2" id="KW-1185">Reference proteome</keyword>
<proteinExistence type="predicted"/>
<gene>
    <name evidence="1" type="ORF">LEP1GSC058_1016</name>
</gene>
<organism evidence="1 2">
    <name type="scientific">Leptospira fainei serovar Hurstbridge str. BUT 6</name>
    <dbReference type="NCBI Taxonomy" id="1193011"/>
    <lineage>
        <taxon>Bacteria</taxon>
        <taxon>Pseudomonadati</taxon>
        <taxon>Spirochaetota</taxon>
        <taxon>Spirochaetia</taxon>
        <taxon>Leptospirales</taxon>
        <taxon>Leptospiraceae</taxon>
        <taxon>Leptospira</taxon>
    </lineage>
</organism>
<dbReference type="AlphaFoldDB" id="S3UTN3"/>
<sequence length="64" mass="7387">MKVLFFSAESFRKRRSVCRPCRILQIIFRTGQIASLSLFQETEKRVKNTSEISGLAEKLSFISC</sequence>
<name>S3UTN3_9LEPT</name>